<feature type="domain" description="YjiS-like" evidence="1">
    <location>
        <begin position="33"/>
        <end position="63"/>
    </location>
</feature>
<dbReference type="RefSeq" id="WP_139674897.1">
    <property type="nucleotide sequence ID" value="NZ_VDMN01000001.1"/>
</dbReference>
<reference evidence="2 3" key="1">
    <citation type="submission" date="2019-06" db="EMBL/GenBank/DDBJ databases">
        <title>The draft genome of Rhizobium smilacinae PTYR-5.</title>
        <authorList>
            <person name="Liu L."/>
            <person name="Li L."/>
            <person name="Zhang X."/>
        </authorList>
    </citation>
    <scope>NUCLEOTIDE SEQUENCE [LARGE SCALE GENOMIC DNA]</scope>
    <source>
        <strain evidence="2 3">PTYR-5</strain>
    </source>
</reference>
<comment type="caution">
    <text evidence="2">The sequence shown here is derived from an EMBL/GenBank/DDBJ whole genome shotgun (WGS) entry which is preliminary data.</text>
</comment>
<sequence>MSTTECGTDIKLVKASGLQSGGSTTLVRIKSVWRAICNRIASNSLAEFDDYQLDDIGLTRGDVVIALDRSGVLDDPSLLLSQAARERARTRFSRPARR</sequence>
<evidence type="ECO:0000259" key="1">
    <source>
        <dbReference type="Pfam" id="PF06568"/>
    </source>
</evidence>
<organism evidence="2 3">
    <name type="scientific">Aliirhizobium smilacinae</name>
    <dbReference type="NCBI Taxonomy" id="1395944"/>
    <lineage>
        <taxon>Bacteria</taxon>
        <taxon>Pseudomonadati</taxon>
        <taxon>Pseudomonadota</taxon>
        <taxon>Alphaproteobacteria</taxon>
        <taxon>Hyphomicrobiales</taxon>
        <taxon>Rhizobiaceae</taxon>
        <taxon>Aliirhizobium</taxon>
    </lineage>
</organism>
<dbReference type="OrthoDB" id="8420502at2"/>
<dbReference type="Proteomes" id="UP000311605">
    <property type="component" value="Unassembled WGS sequence"/>
</dbReference>
<accession>A0A5C4XQZ2</accession>
<proteinExistence type="predicted"/>
<dbReference type="InterPro" id="IPR009506">
    <property type="entry name" value="YjiS-like"/>
</dbReference>
<protein>
    <submittedName>
        <fullName evidence="2">DUF1127 domain-containing protein</fullName>
    </submittedName>
</protein>
<name>A0A5C4XQZ2_9HYPH</name>
<evidence type="ECO:0000313" key="2">
    <source>
        <dbReference type="EMBL" id="TNM66006.1"/>
    </source>
</evidence>
<evidence type="ECO:0000313" key="3">
    <source>
        <dbReference type="Proteomes" id="UP000311605"/>
    </source>
</evidence>
<dbReference type="EMBL" id="VDMN01000001">
    <property type="protein sequence ID" value="TNM66006.1"/>
    <property type="molecule type" value="Genomic_DNA"/>
</dbReference>
<dbReference type="Pfam" id="PF06568">
    <property type="entry name" value="YjiS-like"/>
    <property type="match status" value="1"/>
</dbReference>
<gene>
    <name evidence="2" type="ORF">FHP24_07235</name>
</gene>
<dbReference type="AlphaFoldDB" id="A0A5C4XQZ2"/>
<keyword evidence="3" id="KW-1185">Reference proteome</keyword>